<evidence type="ECO:0000313" key="3">
    <source>
        <dbReference type="EMBL" id="MBB6430194.1"/>
    </source>
</evidence>
<reference evidence="3 4" key="1">
    <citation type="submission" date="2020-08" db="EMBL/GenBank/DDBJ databases">
        <title>Genomic Encyclopedia of Type Strains, Phase IV (KMG-IV): sequencing the most valuable type-strain genomes for metagenomic binning, comparative biology and taxonomic classification.</title>
        <authorList>
            <person name="Goeker M."/>
        </authorList>
    </citation>
    <scope>NUCLEOTIDE SEQUENCE [LARGE SCALE GENOMIC DNA]</scope>
    <source>
        <strain evidence="3 4">DSM 103725</strain>
    </source>
</reference>
<proteinExistence type="predicted"/>
<keyword evidence="4" id="KW-1185">Reference proteome</keyword>
<dbReference type="AlphaFoldDB" id="A0A7X0H9D3"/>
<dbReference type="RefSeq" id="WP_184677727.1">
    <property type="nucleotide sequence ID" value="NZ_JACHGY010000001.1"/>
</dbReference>
<name>A0A7X0H9D3_9BACT</name>
<feature type="chain" id="PRO_5031080200" description="DUF3352 domain-containing protein" evidence="2">
    <location>
        <begin position="30"/>
        <end position="627"/>
    </location>
</feature>
<evidence type="ECO:0008006" key="5">
    <source>
        <dbReference type="Google" id="ProtNLM"/>
    </source>
</evidence>
<evidence type="ECO:0000256" key="1">
    <source>
        <dbReference type="SAM" id="MobiDB-lite"/>
    </source>
</evidence>
<feature type="region of interest" description="Disordered" evidence="1">
    <location>
        <begin position="608"/>
        <end position="627"/>
    </location>
</feature>
<accession>A0A7X0H9D3</accession>
<comment type="caution">
    <text evidence="3">The sequence shown here is derived from an EMBL/GenBank/DDBJ whole genome shotgun (WGS) entry which is preliminary data.</text>
</comment>
<sequence>MLATPRLTRTLAGVATATAVCLAGPSAWAQDAPAAAPMVTTTLDQAAEGAEIVIMIPSMSGLSEAIAGFATETGLDQVAPELDDGLGAFKRQMGWLEGVDDEGAMLVVITDLADAIDSAVQDGDKEPSAMMLVPVSDYKAFVAQLGGDPMADITSVSYDSFDGFSKEQNGYALMGETLESVQAYAAGKQGQAITKAMGPLVTEYLNGGDALIYVDMASLAPSLNLAIDRAMEEIGREMGDPNNDIPAAFKGTLDTIIRFYEAYGRTLVDGNDKVLLSADFGDGGLGLTISSMLTKDSELASYFTPTDKAGDSTNAAGLLATLPDKSYIYASSVDSTQLGINAMIEKIDEVLGGEDAGFLAMYTESFAMMKDVKGAASVFYAPNPAAMMAGGFYTSLTLYDVDDAEAFKAQNKANFEKLGGMKITLPEMEAGQGEQEITFTTTYTDKALVIEGVEVDQFQMNMNLPPAMMQQFGPMAMLMGNSGTGGYIAAKDGKVLVSTVADTQLITQGLQAIGQDDGIGSAGTIATMRDNNLPADASMEAYVSLAGIAETANPFLLMFSPNGQQLDIPADLPPLGMGGASDGEALALRMFVPHEVVKFGVDTYQEFAPAEQNQGGRDGAPRAPRAY</sequence>
<evidence type="ECO:0000256" key="2">
    <source>
        <dbReference type="SAM" id="SignalP"/>
    </source>
</evidence>
<evidence type="ECO:0000313" key="4">
    <source>
        <dbReference type="Proteomes" id="UP000541810"/>
    </source>
</evidence>
<feature type="signal peptide" evidence="2">
    <location>
        <begin position="1"/>
        <end position="29"/>
    </location>
</feature>
<organism evidence="3 4">
    <name type="scientific">Algisphaera agarilytica</name>
    <dbReference type="NCBI Taxonomy" id="1385975"/>
    <lineage>
        <taxon>Bacteria</taxon>
        <taxon>Pseudomonadati</taxon>
        <taxon>Planctomycetota</taxon>
        <taxon>Phycisphaerae</taxon>
        <taxon>Phycisphaerales</taxon>
        <taxon>Phycisphaeraceae</taxon>
        <taxon>Algisphaera</taxon>
    </lineage>
</organism>
<dbReference type="Proteomes" id="UP000541810">
    <property type="component" value="Unassembled WGS sequence"/>
</dbReference>
<keyword evidence="2" id="KW-0732">Signal</keyword>
<dbReference type="EMBL" id="JACHGY010000001">
    <property type="protein sequence ID" value="MBB6430194.1"/>
    <property type="molecule type" value="Genomic_DNA"/>
</dbReference>
<protein>
    <recommendedName>
        <fullName evidence="5">DUF3352 domain-containing protein</fullName>
    </recommendedName>
</protein>
<gene>
    <name evidence="3" type="ORF">HNQ40_002000</name>
</gene>